<organism evidence="3 4">
    <name type="scientific">Clohesyomyces aquaticus</name>
    <dbReference type="NCBI Taxonomy" id="1231657"/>
    <lineage>
        <taxon>Eukaryota</taxon>
        <taxon>Fungi</taxon>
        <taxon>Dikarya</taxon>
        <taxon>Ascomycota</taxon>
        <taxon>Pezizomycotina</taxon>
        <taxon>Dothideomycetes</taxon>
        <taxon>Pleosporomycetidae</taxon>
        <taxon>Pleosporales</taxon>
        <taxon>Lindgomycetaceae</taxon>
        <taxon>Clohesyomyces</taxon>
    </lineage>
</organism>
<sequence length="657" mass="73541">MAARPSEAGQPAELQRPEAVAAQRAAPPSIGRGAIELEARPGGVRPPAQLQRLGAAAAQRATARSGGSSSTAATPLAMPQRPGADASTRPRGGGAAAAQRATPHSIGSSSHSTGIRPRGQLPLTRITMQRLTESLPNVQQTEQSHRERRRDGAIYEVPDSEEEPTSDVEMPDVESPVPIFASARSHEDSEPASLSSQVGPEPEPILEDVVDDPEYEVVDVGSISGQETIDHDRYVELVKRIDQDCLQPLVDAAYEDEIATGSTYANFLKKNRATWQSARDEVLTSMHQEVIVQACSGNIARAFDASTAAGTALAKDLVSYRKRAEKHPSIYLRIFCHKETGHTLTVADAKELVSHAVRYAYAEPEHAEMAFKIDRVYDTRNQWIMASSTEGGRWYLKTSATRLSEKRRNTLLILASTLSRIIKRCEQRGDTYMLPMQYIGYAMKAGQRQLQHESFASTNWLTMFTDALAQVLWPDRYSARTFTICLISETFVGPMAEMLLTRISRAYYHAGGLSIDQAGKSRKSLLMDHLSEEEKRKVWDENQVWIESHTPYIANLDLEGTRRKAWRQRLYDEELQDLRGKVKAIQHRLKTFSEDAHASSEVVKNNEQFFKDEHPDLLHAAEKNADIAKKALLAHERAERRMKELAEERERERKRRR</sequence>
<keyword evidence="1" id="KW-0175">Coiled coil</keyword>
<reference evidence="3 4" key="1">
    <citation type="submission" date="2016-07" db="EMBL/GenBank/DDBJ databases">
        <title>Pervasive Adenine N6-methylation of Active Genes in Fungi.</title>
        <authorList>
            <consortium name="DOE Joint Genome Institute"/>
            <person name="Mondo S.J."/>
            <person name="Dannebaum R.O."/>
            <person name="Kuo R.C."/>
            <person name="Labutti K."/>
            <person name="Haridas S."/>
            <person name="Kuo A."/>
            <person name="Salamov A."/>
            <person name="Ahrendt S.R."/>
            <person name="Lipzen A."/>
            <person name="Sullivan W."/>
            <person name="Andreopoulos W.B."/>
            <person name="Clum A."/>
            <person name="Lindquist E."/>
            <person name="Daum C."/>
            <person name="Ramamoorthy G.K."/>
            <person name="Gryganskyi A."/>
            <person name="Culley D."/>
            <person name="Magnuson J.K."/>
            <person name="James T.Y."/>
            <person name="O'Malley M.A."/>
            <person name="Stajich J.E."/>
            <person name="Spatafora J.W."/>
            <person name="Visel A."/>
            <person name="Grigoriev I.V."/>
        </authorList>
    </citation>
    <scope>NUCLEOTIDE SEQUENCE [LARGE SCALE GENOMIC DNA]</scope>
    <source>
        <strain evidence="3 4">CBS 115471</strain>
    </source>
</reference>
<feature type="compositionally biased region" description="Acidic residues" evidence="2">
    <location>
        <begin position="158"/>
        <end position="172"/>
    </location>
</feature>
<dbReference type="Proteomes" id="UP000193144">
    <property type="component" value="Unassembled WGS sequence"/>
</dbReference>
<protein>
    <submittedName>
        <fullName evidence="3">Uncharacterized protein</fullName>
    </submittedName>
</protein>
<accession>A0A1Y1Y7Y1</accession>
<feature type="compositionally biased region" description="Polar residues" evidence="2">
    <location>
        <begin position="126"/>
        <end position="142"/>
    </location>
</feature>
<feature type="compositionally biased region" description="Basic and acidic residues" evidence="2">
    <location>
        <begin position="143"/>
        <end position="153"/>
    </location>
</feature>
<evidence type="ECO:0000313" key="4">
    <source>
        <dbReference type="Proteomes" id="UP000193144"/>
    </source>
</evidence>
<feature type="compositionally biased region" description="Low complexity" evidence="2">
    <location>
        <begin position="46"/>
        <end position="77"/>
    </location>
</feature>
<feature type="region of interest" description="Disordered" evidence="2">
    <location>
        <begin position="1"/>
        <end position="208"/>
    </location>
</feature>
<feature type="compositionally biased region" description="Low complexity" evidence="2">
    <location>
        <begin position="96"/>
        <end position="115"/>
    </location>
</feature>
<evidence type="ECO:0000256" key="1">
    <source>
        <dbReference type="SAM" id="Coils"/>
    </source>
</evidence>
<name>A0A1Y1Y7Y1_9PLEO</name>
<proteinExistence type="predicted"/>
<dbReference type="AlphaFoldDB" id="A0A1Y1Y7Y1"/>
<dbReference type="OrthoDB" id="3799243at2759"/>
<gene>
    <name evidence="3" type="ORF">BCR34DRAFT_227182</name>
</gene>
<comment type="caution">
    <text evidence="3">The sequence shown here is derived from an EMBL/GenBank/DDBJ whole genome shotgun (WGS) entry which is preliminary data.</text>
</comment>
<dbReference type="EMBL" id="MCFA01000319">
    <property type="protein sequence ID" value="ORX94069.1"/>
    <property type="molecule type" value="Genomic_DNA"/>
</dbReference>
<evidence type="ECO:0000313" key="3">
    <source>
        <dbReference type="EMBL" id="ORX94069.1"/>
    </source>
</evidence>
<evidence type="ECO:0000256" key="2">
    <source>
        <dbReference type="SAM" id="MobiDB-lite"/>
    </source>
</evidence>
<keyword evidence="4" id="KW-1185">Reference proteome</keyword>
<feature type="coiled-coil region" evidence="1">
    <location>
        <begin position="575"/>
        <end position="655"/>
    </location>
</feature>